<dbReference type="Proteomes" id="UP001205601">
    <property type="component" value="Unassembled WGS sequence"/>
</dbReference>
<accession>A0ABT2NPA2</accession>
<evidence type="ECO:0000313" key="2">
    <source>
        <dbReference type="EMBL" id="MCT8330768.1"/>
    </source>
</evidence>
<gene>
    <name evidence="2" type="ORF">N5I32_14690</name>
</gene>
<reference evidence="3" key="1">
    <citation type="submission" date="2023-07" db="EMBL/GenBank/DDBJ databases">
        <title>Defluviimonas sediminis sp. nov., isolated from mangrove sediment.</title>
        <authorList>
            <person name="Liu L."/>
            <person name="Li J."/>
            <person name="Huang Y."/>
            <person name="Pan J."/>
            <person name="Li M."/>
        </authorList>
    </citation>
    <scope>NUCLEOTIDE SEQUENCE [LARGE SCALE GENOMIC DNA]</scope>
    <source>
        <strain evidence="3">FT324</strain>
    </source>
</reference>
<keyword evidence="3" id="KW-1185">Reference proteome</keyword>
<feature type="compositionally biased region" description="Basic and acidic residues" evidence="1">
    <location>
        <begin position="28"/>
        <end position="40"/>
    </location>
</feature>
<dbReference type="RefSeq" id="WP_261496620.1">
    <property type="nucleotide sequence ID" value="NZ_JAOCQF010000002.1"/>
</dbReference>
<name>A0ABT2NPA2_9RHOB</name>
<protein>
    <submittedName>
        <fullName evidence="2">Uncharacterized protein</fullName>
    </submittedName>
</protein>
<evidence type="ECO:0000256" key="1">
    <source>
        <dbReference type="SAM" id="MobiDB-lite"/>
    </source>
</evidence>
<feature type="region of interest" description="Disordered" evidence="1">
    <location>
        <begin position="25"/>
        <end position="49"/>
    </location>
</feature>
<comment type="caution">
    <text evidence="2">The sequence shown here is derived from an EMBL/GenBank/DDBJ whole genome shotgun (WGS) entry which is preliminary data.</text>
</comment>
<dbReference type="EMBL" id="JAOCQF010000002">
    <property type="protein sequence ID" value="MCT8330768.1"/>
    <property type="molecule type" value="Genomic_DNA"/>
</dbReference>
<proteinExistence type="predicted"/>
<organism evidence="2 3">
    <name type="scientific">Albidovulum sediminis</name>
    <dbReference type="NCBI Taxonomy" id="3066345"/>
    <lineage>
        <taxon>Bacteria</taxon>
        <taxon>Pseudomonadati</taxon>
        <taxon>Pseudomonadota</taxon>
        <taxon>Alphaproteobacteria</taxon>
        <taxon>Rhodobacterales</taxon>
        <taxon>Paracoccaceae</taxon>
        <taxon>Albidovulum</taxon>
    </lineage>
</organism>
<sequence>MKGSNLLVLRTLAEAADAGGILRASRQSMRDRARVNRSAKDQTLSRTNF</sequence>
<evidence type="ECO:0000313" key="3">
    <source>
        <dbReference type="Proteomes" id="UP001205601"/>
    </source>
</evidence>